<reference evidence="5 6" key="1">
    <citation type="journal article" date="2018" name="Cell">
        <title>The Chara Genome: Secondary Complexity and Implications for Plant Terrestrialization.</title>
        <authorList>
            <person name="Nishiyama T."/>
            <person name="Sakayama H."/>
            <person name="Vries J.D."/>
            <person name="Buschmann H."/>
            <person name="Saint-Marcoux D."/>
            <person name="Ullrich K.K."/>
            <person name="Haas F.B."/>
            <person name="Vanderstraeten L."/>
            <person name="Becker D."/>
            <person name="Lang D."/>
            <person name="Vosolsobe S."/>
            <person name="Rombauts S."/>
            <person name="Wilhelmsson P.K.I."/>
            <person name="Janitza P."/>
            <person name="Kern R."/>
            <person name="Heyl A."/>
            <person name="Rumpler F."/>
            <person name="Villalobos L.I.A.C."/>
            <person name="Clay J.M."/>
            <person name="Skokan R."/>
            <person name="Toyoda A."/>
            <person name="Suzuki Y."/>
            <person name="Kagoshima H."/>
            <person name="Schijlen E."/>
            <person name="Tajeshwar N."/>
            <person name="Catarino B."/>
            <person name="Hetherington A.J."/>
            <person name="Saltykova A."/>
            <person name="Bonnot C."/>
            <person name="Breuninger H."/>
            <person name="Symeonidi A."/>
            <person name="Radhakrishnan G.V."/>
            <person name="Van Nieuwerburgh F."/>
            <person name="Deforce D."/>
            <person name="Chang C."/>
            <person name="Karol K.G."/>
            <person name="Hedrich R."/>
            <person name="Ulvskov P."/>
            <person name="Glockner G."/>
            <person name="Delwiche C.F."/>
            <person name="Petrasek J."/>
            <person name="Van de Peer Y."/>
            <person name="Friml J."/>
            <person name="Beilby M."/>
            <person name="Dolan L."/>
            <person name="Kohara Y."/>
            <person name="Sugano S."/>
            <person name="Fujiyama A."/>
            <person name="Delaux P.-M."/>
            <person name="Quint M."/>
            <person name="TheiBen G."/>
            <person name="Hagemann M."/>
            <person name="Harholt J."/>
            <person name="Dunand C."/>
            <person name="Zachgo S."/>
            <person name="Langdale J."/>
            <person name="Maumus F."/>
            <person name="Straeten D.V.D."/>
            <person name="Gould S.B."/>
            <person name="Rensing S.A."/>
        </authorList>
    </citation>
    <scope>NUCLEOTIDE SEQUENCE [LARGE SCALE GENOMIC DNA]</scope>
    <source>
        <strain evidence="5 6">S276</strain>
    </source>
</reference>
<keyword evidence="1" id="KW-0862">Zinc</keyword>
<accession>A0A388M066</accession>
<keyword evidence="1" id="KW-0863">Zinc-finger</keyword>
<organism evidence="5 6">
    <name type="scientific">Chara braunii</name>
    <name type="common">Braun's stonewort</name>
    <dbReference type="NCBI Taxonomy" id="69332"/>
    <lineage>
        <taxon>Eukaryota</taxon>
        <taxon>Viridiplantae</taxon>
        <taxon>Streptophyta</taxon>
        <taxon>Charophyceae</taxon>
        <taxon>Charales</taxon>
        <taxon>Characeae</taxon>
        <taxon>Chara</taxon>
    </lineage>
</organism>
<feature type="region of interest" description="Disordered" evidence="3">
    <location>
        <begin position="119"/>
        <end position="138"/>
    </location>
</feature>
<dbReference type="InterPro" id="IPR036875">
    <property type="entry name" value="Znf_CCHC_sf"/>
</dbReference>
<dbReference type="Gene3D" id="4.10.60.10">
    <property type="entry name" value="Zinc finger, CCHC-type"/>
    <property type="match status" value="1"/>
</dbReference>
<evidence type="ECO:0000256" key="1">
    <source>
        <dbReference type="PROSITE-ProRule" id="PRU00047"/>
    </source>
</evidence>
<dbReference type="SUPFAM" id="SSF57756">
    <property type="entry name" value="Retrovirus zinc finger-like domains"/>
    <property type="match status" value="1"/>
</dbReference>
<keyword evidence="2" id="KW-0175">Coiled coil</keyword>
<feature type="domain" description="CCHC-type" evidence="4">
    <location>
        <begin position="6"/>
        <end position="20"/>
    </location>
</feature>
<evidence type="ECO:0000313" key="6">
    <source>
        <dbReference type="Proteomes" id="UP000265515"/>
    </source>
</evidence>
<gene>
    <name evidence="5" type="ORF">CBR_g46289</name>
</gene>
<feature type="coiled-coil region" evidence="2">
    <location>
        <begin position="304"/>
        <end position="338"/>
    </location>
</feature>
<dbReference type="EMBL" id="BFEA01000639">
    <property type="protein sequence ID" value="GBG87921.1"/>
    <property type="molecule type" value="Genomic_DNA"/>
</dbReference>
<protein>
    <recommendedName>
        <fullName evidence="4">CCHC-type domain-containing protein</fullName>
    </recommendedName>
</protein>
<feature type="coiled-coil region" evidence="2">
    <location>
        <begin position="214"/>
        <end position="260"/>
    </location>
</feature>
<dbReference type="Pfam" id="PF00098">
    <property type="entry name" value="zf-CCHC"/>
    <property type="match status" value="1"/>
</dbReference>
<dbReference type="Gramene" id="GBG87921">
    <property type="protein sequence ID" value="GBG87921"/>
    <property type="gene ID" value="CBR_g46289"/>
</dbReference>
<dbReference type="GO" id="GO:0003676">
    <property type="term" value="F:nucleic acid binding"/>
    <property type="evidence" value="ECO:0007669"/>
    <property type="project" value="InterPro"/>
</dbReference>
<sequence length="494" mass="55630">MERPLCHYCQRPGHFIRDCRTRMRDSEQRPRQAGNNQASSSGSPSAQRALVPYQAPSNDVRNHHSFGGNGGGSNGGYGGGYGGSGDYENYQRPWSSDYNDRNGKVEKMWSWMAEEIEERQRLKREKEENKRKEEEERRRAEAEEKRLAEIKDKDEFKASIGKMVETQMHSVCEEVLGKKGSQGEQPVLPTTIEIRRRTASTEAEGKTISESDSLLAKDEEIARLKQAVADMQRLSRQPQVVQQEQELTALRLDNQHLIQDVICLKEQVGELVKLTKSGGSAVVVGMTSAKEKGKAIHTPTAGDYVKLSDAYRRLRDDRDMAEREVQDLKERINRISSSRGTPASAKRKRIMRKSISPPSNLRIRLSKAGSPVTAGGSGNGTHEGLKFVKLRNETRDDFNKRVCAELSKLKKKDIERLCAEEQLEYATIGSSAAVIADVYTNRAFGKVSDGTKQPEDSKHRMTWLAAAIGTRMRKLRLAIARVCHRELVNYAIWL</sequence>
<evidence type="ECO:0000313" key="5">
    <source>
        <dbReference type="EMBL" id="GBG87921.1"/>
    </source>
</evidence>
<proteinExistence type="predicted"/>
<comment type="caution">
    <text evidence="5">The sequence shown here is derived from an EMBL/GenBank/DDBJ whole genome shotgun (WGS) entry which is preliminary data.</text>
</comment>
<evidence type="ECO:0000256" key="3">
    <source>
        <dbReference type="SAM" id="MobiDB-lite"/>
    </source>
</evidence>
<feature type="region of interest" description="Disordered" evidence="3">
    <location>
        <begin position="22"/>
        <end position="73"/>
    </location>
</feature>
<evidence type="ECO:0000259" key="4">
    <source>
        <dbReference type="PROSITE" id="PS50158"/>
    </source>
</evidence>
<dbReference type="AlphaFoldDB" id="A0A388M066"/>
<dbReference type="Proteomes" id="UP000265515">
    <property type="component" value="Unassembled WGS sequence"/>
</dbReference>
<dbReference type="GO" id="GO:0008270">
    <property type="term" value="F:zinc ion binding"/>
    <property type="evidence" value="ECO:0007669"/>
    <property type="project" value="UniProtKB-KW"/>
</dbReference>
<evidence type="ECO:0000256" key="2">
    <source>
        <dbReference type="SAM" id="Coils"/>
    </source>
</evidence>
<keyword evidence="6" id="KW-1185">Reference proteome</keyword>
<feature type="compositionally biased region" description="Polar residues" evidence="3">
    <location>
        <begin position="33"/>
        <end position="46"/>
    </location>
</feature>
<keyword evidence="1" id="KW-0479">Metal-binding</keyword>
<dbReference type="SMART" id="SM00343">
    <property type="entry name" value="ZnF_C2HC"/>
    <property type="match status" value="1"/>
</dbReference>
<dbReference type="InterPro" id="IPR001878">
    <property type="entry name" value="Znf_CCHC"/>
</dbReference>
<name>A0A388M066_CHABU</name>
<dbReference type="PROSITE" id="PS50158">
    <property type="entry name" value="ZF_CCHC"/>
    <property type="match status" value="1"/>
</dbReference>